<dbReference type="Proteomes" id="UP001155901">
    <property type="component" value="Unassembled WGS sequence"/>
</dbReference>
<protein>
    <submittedName>
        <fullName evidence="2">Uncharacterized protein</fullName>
    </submittedName>
</protein>
<comment type="caution">
    <text evidence="2">The sequence shown here is derived from an EMBL/GenBank/DDBJ whole genome shotgun (WGS) entry which is preliminary data.</text>
</comment>
<feature type="non-terminal residue" evidence="2">
    <location>
        <position position="1"/>
    </location>
</feature>
<feature type="transmembrane region" description="Helical" evidence="1">
    <location>
        <begin position="38"/>
        <end position="58"/>
    </location>
</feature>
<evidence type="ECO:0000313" key="2">
    <source>
        <dbReference type="EMBL" id="MBV6325801.1"/>
    </source>
</evidence>
<keyword evidence="1" id="KW-0472">Membrane</keyword>
<organism evidence="2 3">
    <name type="scientific">Duganella violaceipulchra</name>
    <dbReference type="NCBI Taxonomy" id="2849652"/>
    <lineage>
        <taxon>Bacteria</taxon>
        <taxon>Pseudomonadati</taxon>
        <taxon>Pseudomonadota</taxon>
        <taxon>Betaproteobacteria</taxon>
        <taxon>Burkholderiales</taxon>
        <taxon>Oxalobacteraceae</taxon>
        <taxon>Telluria group</taxon>
        <taxon>Duganella</taxon>
    </lineage>
</organism>
<name>A0AA41HFK6_9BURK</name>
<reference evidence="2" key="1">
    <citation type="submission" date="2021-07" db="EMBL/GenBank/DDBJ databases">
        <title>Characterization of violacein-producing bacteria and related species.</title>
        <authorList>
            <person name="Wilson H.S."/>
            <person name="De Leon M.E."/>
        </authorList>
    </citation>
    <scope>NUCLEOTIDE SEQUENCE</scope>
    <source>
        <strain evidence="2">HSC-15S17</strain>
    </source>
</reference>
<keyword evidence="1" id="KW-1133">Transmembrane helix</keyword>
<evidence type="ECO:0000256" key="1">
    <source>
        <dbReference type="SAM" id="Phobius"/>
    </source>
</evidence>
<dbReference type="AlphaFoldDB" id="A0AA41HFK6"/>
<proteinExistence type="predicted"/>
<sequence>GWFLLFFLVGFFVVACMFAVAGALASRSEDVQSTSQPVVMLVVLVLVVGMSLSGTAQVSPRTFRSSRP</sequence>
<accession>A0AA41HFK6</accession>
<gene>
    <name evidence="2" type="ORF">KVP70_33410</name>
</gene>
<keyword evidence="1" id="KW-0812">Transmembrane</keyword>
<dbReference type="EMBL" id="JAHTGR010000149">
    <property type="protein sequence ID" value="MBV6325801.1"/>
    <property type="molecule type" value="Genomic_DNA"/>
</dbReference>
<evidence type="ECO:0000313" key="3">
    <source>
        <dbReference type="Proteomes" id="UP001155901"/>
    </source>
</evidence>